<feature type="region of interest" description="Disordered" evidence="3">
    <location>
        <begin position="283"/>
        <end position="313"/>
    </location>
</feature>
<evidence type="ECO:0000259" key="4">
    <source>
        <dbReference type="Pfam" id="PF14988"/>
    </source>
</evidence>
<reference evidence="5 6" key="1">
    <citation type="journal article" date="2008" name="Nature">
        <title>The genome of the choanoflagellate Monosiga brevicollis and the origin of metazoans.</title>
        <authorList>
            <consortium name="JGI Sequencing"/>
            <person name="King N."/>
            <person name="Westbrook M.J."/>
            <person name="Young S.L."/>
            <person name="Kuo A."/>
            <person name="Abedin M."/>
            <person name="Chapman J."/>
            <person name="Fairclough S."/>
            <person name="Hellsten U."/>
            <person name="Isogai Y."/>
            <person name="Letunic I."/>
            <person name="Marr M."/>
            <person name="Pincus D."/>
            <person name="Putnam N."/>
            <person name="Rokas A."/>
            <person name="Wright K.J."/>
            <person name="Zuzow R."/>
            <person name="Dirks W."/>
            <person name="Good M."/>
            <person name="Goodstein D."/>
            <person name="Lemons D."/>
            <person name="Li W."/>
            <person name="Lyons J.B."/>
            <person name="Morris A."/>
            <person name="Nichols S."/>
            <person name="Richter D.J."/>
            <person name="Salamov A."/>
            <person name="Bork P."/>
            <person name="Lim W.A."/>
            <person name="Manning G."/>
            <person name="Miller W.T."/>
            <person name="McGinnis W."/>
            <person name="Shapiro H."/>
            <person name="Tjian R."/>
            <person name="Grigoriev I.V."/>
            <person name="Rokhsar D."/>
        </authorList>
    </citation>
    <scope>NUCLEOTIDE SEQUENCE [LARGE SCALE GENOMIC DNA]</scope>
    <source>
        <strain evidence="6">MX1 / ATCC 50154</strain>
    </source>
</reference>
<keyword evidence="6" id="KW-1185">Reference proteome</keyword>
<evidence type="ECO:0000313" key="6">
    <source>
        <dbReference type="Proteomes" id="UP000001357"/>
    </source>
</evidence>
<dbReference type="Pfam" id="PF14988">
    <property type="entry name" value="DUF4515"/>
    <property type="match status" value="1"/>
</dbReference>
<sequence>MAKKKKTTKGSKKSTAAKAVGHLDAKTPPQLELESVERELEVARHEAETARSHVGGFRPAEFTSSHNMALREELLRSQEEAAEYEAYMSKKTERQQLKVQSISDRNQQAIDTVKAERDRKSKYYADLTKTLQDAILERERDLAKVTQQLEEMSELAIRETFRLTAVNLQSHRRSQEQEIAALEAEIDRLQKAHESELEQVKADLLHEKIRFQRDATQEVIKLEQAAAKEAIECLDEHSQNVRESNQQLRRQLVQLFSENKALREREDMLKKQHGELQRLLQLSAPHEESPRVGGLDATARSTGRKTLRGPAFL</sequence>
<dbReference type="RefSeq" id="XP_001745111.1">
    <property type="nucleotide sequence ID" value="XM_001745059.1"/>
</dbReference>
<feature type="domain" description="DUF4515" evidence="4">
    <location>
        <begin position="86"/>
        <end position="277"/>
    </location>
</feature>
<dbReference type="OMA" id="HEKIRFQ"/>
<evidence type="ECO:0000256" key="2">
    <source>
        <dbReference type="SAM" id="Coils"/>
    </source>
</evidence>
<proteinExistence type="predicted"/>
<dbReference type="InterPro" id="IPR032777">
    <property type="entry name" value="DUF4515"/>
</dbReference>
<feature type="region of interest" description="Disordered" evidence="3">
    <location>
        <begin position="1"/>
        <end position="35"/>
    </location>
</feature>
<gene>
    <name evidence="5" type="ORF">MONBRDRAFT_24705</name>
</gene>
<dbReference type="GeneID" id="5890089"/>
<accession>A9UX84</accession>
<dbReference type="AlphaFoldDB" id="A9UX84"/>
<organism evidence="5 6">
    <name type="scientific">Monosiga brevicollis</name>
    <name type="common">Choanoflagellate</name>
    <dbReference type="NCBI Taxonomy" id="81824"/>
    <lineage>
        <taxon>Eukaryota</taxon>
        <taxon>Choanoflagellata</taxon>
        <taxon>Craspedida</taxon>
        <taxon>Salpingoecidae</taxon>
        <taxon>Monosiga</taxon>
    </lineage>
</organism>
<evidence type="ECO:0000256" key="3">
    <source>
        <dbReference type="SAM" id="MobiDB-lite"/>
    </source>
</evidence>
<name>A9UX84_MONBE</name>
<dbReference type="PANTHER" id="PTHR14845:SF0">
    <property type="entry name" value="DUF4515 DOMAIN-CONTAINING PROTEIN"/>
    <property type="match status" value="1"/>
</dbReference>
<keyword evidence="1 2" id="KW-0175">Coiled coil</keyword>
<feature type="coiled-coil region" evidence="2">
    <location>
        <begin position="135"/>
        <end position="199"/>
    </location>
</feature>
<feature type="coiled-coil region" evidence="2">
    <location>
        <begin position="231"/>
        <end position="279"/>
    </location>
</feature>
<dbReference type="InParanoid" id="A9UX84"/>
<protein>
    <recommendedName>
        <fullName evidence="4">DUF4515 domain-containing protein</fullName>
    </recommendedName>
</protein>
<dbReference type="EMBL" id="CH991548">
    <property type="protein sequence ID" value="EDQ90344.1"/>
    <property type="molecule type" value="Genomic_DNA"/>
</dbReference>
<evidence type="ECO:0000313" key="5">
    <source>
        <dbReference type="EMBL" id="EDQ90344.1"/>
    </source>
</evidence>
<dbReference type="KEGG" id="mbr:MONBRDRAFT_24705"/>
<dbReference type="PANTHER" id="PTHR14845">
    <property type="entry name" value="COILED-COIL DOMAIN-CONTAINING 166"/>
    <property type="match status" value="1"/>
</dbReference>
<dbReference type="Proteomes" id="UP000001357">
    <property type="component" value="Unassembled WGS sequence"/>
</dbReference>
<feature type="compositionally biased region" description="Basic residues" evidence="3">
    <location>
        <begin position="1"/>
        <end position="12"/>
    </location>
</feature>
<evidence type="ECO:0000256" key="1">
    <source>
        <dbReference type="ARBA" id="ARBA00023054"/>
    </source>
</evidence>